<protein>
    <recommendedName>
        <fullName evidence="5">Protein kinase domain-containing protein</fullName>
    </recommendedName>
</protein>
<dbReference type="InterPro" id="IPR001245">
    <property type="entry name" value="Ser-Thr/Tyr_kinase_cat_dom"/>
</dbReference>
<dbReference type="InterPro" id="IPR051681">
    <property type="entry name" value="Ser/Thr_Kinases-Pseudokinases"/>
</dbReference>
<sequence>MGGSHELPPSVSSWTDLSRGANHGAIARHEEMRRPYLKEGPLLFVDQVHSFLWKDLDERSETYSCTVPGFQGRVAVKVFGSTTQRGSETAQVLKDLDHPNLIRLLHVLSLSPLCLVLELCQGGSLHTLLHEASSTSASEFSVDQRLRAVAQAVSGVAYLHGKDIVHSAVRPNNIFLSRPVSRGPEGIIMPQVILGDLGLARFLAPEDNESSLSLGILRYTAPEVILRASHEPLSDVYSCSVMMHEVLTASLPFSDLNIPSHILVLKVCAGLRPNLNLLPECGAAKPQIASILASAWEEDLHSRTTSEELEHSLFELIHQRWQSSPAVGA</sequence>
<dbReference type="PANTHER" id="PTHR44329">
    <property type="entry name" value="SERINE/THREONINE-PROTEIN KINASE TNNI3K-RELATED"/>
    <property type="match status" value="1"/>
</dbReference>
<dbReference type="PROSITE" id="PS50011">
    <property type="entry name" value="PROTEIN_KINASE_DOM"/>
    <property type="match status" value="1"/>
</dbReference>
<dbReference type="Gene3D" id="1.10.510.10">
    <property type="entry name" value="Transferase(Phosphotransferase) domain 1"/>
    <property type="match status" value="1"/>
</dbReference>
<dbReference type="EMBL" id="CAUYUJ010016587">
    <property type="protein sequence ID" value="CAK0866905.1"/>
    <property type="molecule type" value="Genomic_DNA"/>
</dbReference>
<evidence type="ECO:0000256" key="4">
    <source>
        <dbReference type="ARBA" id="ARBA00022840"/>
    </source>
</evidence>
<gene>
    <name evidence="6" type="ORF">PCOR1329_LOCUS53969</name>
</gene>
<dbReference type="Proteomes" id="UP001189429">
    <property type="component" value="Unassembled WGS sequence"/>
</dbReference>
<evidence type="ECO:0000256" key="3">
    <source>
        <dbReference type="ARBA" id="ARBA00022777"/>
    </source>
</evidence>
<keyword evidence="2" id="KW-0547">Nucleotide-binding</keyword>
<keyword evidence="7" id="KW-1185">Reference proteome</keyword>
<dbReference type="InterPro" id="IPR011009">
    <property type="entry name" value="Kinase-like_dom_sf"/>
</dbReference>
<comment type="caution">
    <text evidence="6">The sequence shown here is derived from an EMBL/GenBank/DDBJ whole genome shotgun (WGS) entry which is preliminary data.</text>
</comment>
<evidence type="ECO:0000256" key="1">
    <source>
        <dbReference type="ARBA" id="ARBA00022679"/>
    </source>
</evidence>
<name>A0ABN9V2S0_9DINO</name>
<evidence type="ECO:0000313" key="6">
    <source>
        <dbReference type="EMBL" id="CAK0866905.1"/>
    </source>
</evidence>
<feature type="domain" description="Protein kinase" evidence="5">
    <location>
        <begin position="31"/>
        <end position="314"/>
    </location>
</feature>
<dbReference type="InterPro" id="IPR000719">
    <property type="entry name" value="Prot_kinase_dom"/>
</dbReference>
<accession>A0ABN9V2S0</accession>
<organism evidence="6 7">
    <name type="scientific">Prorocentrum cordatum</name>
    <dbReference type="NCBI Taxonomy" id="2364126"/>
    <lineage>
        <taxon>Eukaryota</taxon>
        <taxon>Sar</taxon>
        <taxon>Alveolata</taxon>
        <taxon>Dinophyceae</taxon>
        <taxon>Prorocentrales</taxon>
        <taxon>Prorocentraceae</taxon>
        <taxon>Prorocentrum</taxon>
    </lineage>
</organism>
<dbReference type="Pfam" id="PF07714">
    <property type="entry name" value="PK_Tyr_Ser-Thr"/>
    <property type="match status" value="1"/>
</dbReference>
<evidence type="ECO:0000313" key="7">
    <source>
        <dbReference type="Proteomes" id="UP001189429"/>
    </source>
</evidence>
<evidence type="ECO:0000256" key="2">
    <source>
        <dbReference type="ARBA" id="ARBA00022741"/>
    </source>
</evidence>
<proteinExistence type="predicted"/>
<keyword evidence="1" id="KW-0808">Transferase</keyword>
<evidence type="ECO:0000259" key="5">
    <source>
        <dbReference type="PROSITE" id="PS50011"/>
    </source>
</evidence>
<keyword evidence="4" id="KW-0067">ATP-binding</keyword>
<reference evidence="6" key="1">
    <citation type="submission" date="2023-10" db="EMBL/GenBank/DDBJ databases">
        <authorList>
            <person name="Chen Y."/>
            <person name="Shah S."/>
            <person name="Dougan E. K."/>
            <person name="Thang M."/>
            <person name="Chan C."/>
        </authorList>
    </citation>
    <scope>NUCLEOTIDE SEQUENCE [LARGE SCALE GENOMIC DNA]</scope>
</reference>
<dbReference type="SUPFAM" id="SSF56112">
    <property type="entry name" value="Protein kinase-like (PK-like)"/>
    <property type="match status" value="1"/>
</dbReference>
<dbReference type="PANTHER" id="PTHR44329:SF288">
    <property type="entry name" value="MITOGEN-ACTIVATED PROTEIN KINASE KINASE KINASE 20"/>
    <property type="match status" value="1"/>
</dbReference>
<keyword evidence="3" id="KW-0418">Kinase</keyword>